<dbReference type="Gene3D" id="1.25.40.10">
    <property type="entry name" value="Tetratricopeptide repeat domain"/>
    <property type="match status" value="1"/>
</dbReference>
<dbReference type="eggNOG" id="COG2114">
    <property type="taxonomic scope" value="Bacteria"/>
</dbReference>
<proteinExistence type="predicted"/>
<evidence type="ECO:0000256" key="1">
    <source>
        <dbReference type="PROSITE-ProRule" id="PRU00339"/>
    </source>
</evidence>
<accession>A0A098R0V8</accession>
<dbReference type="STRING" id="1480694.DC28_03070"/>
<dbReference type="EMBL" id="JNUP01000023">
    <property type="protein sequence ID" value="KGE73634.1"/>
    <property type="molecule type" value="Genomic_DNA"/>
</dbReference>
<sequence length="73" mass="8721">MISEEKRQVLDFFAQGRRFYKLMQFEDAKKLFARALEVDPEDGPSKVYYARCKHYIDNPPPEDWDGVFVMKTK</sequence>
<dbReference type="InterPro" id="IPR011990">
    <property type="entry name" value="TPR-like_helical_dom_sf"/>
</dbReference>
<dbReference type="AlphaFoldDB" id="A0A098R0V8"/>
<dbReference type="OrthoDB" id="342059at2"/>
<keyword evidence="1" id="KW-0802">TPR repeat</keyword>
<name>A0A098R0V8_9SPIO</name>
<dbReference type="SUPFAM" id="SSF48452">
    <property type="entry name" value="TPR-like"/>
    <property type="match status" value="1"/>
</dbReference>
<gene>
    <name evidence="2" type="ORF">DC28_03070</name>
</gene>
<comment type="caution">
    <text evidence="2">The sequence shown here is derived from an EMBL/GenBank/DDBJ whole genome shotgun (WGS) entry which is preliminary data.</text>
</comment>
<keyword evidence="3" id="KW-1185">Reference proteome</keyword>
<feature type="repeat" description="TPR" evidence="1">
    <location>
        <begin position="9"/>
        <end position="42"/>
    </location>
</feature>
<protein>
    <submittedName>
        <fullName evidence="2">Uncharacterized protein</fullName>
    </submittedName>
</protein>
<evidence type="ECO:0000313" key="2">
    <source>
        <dbReference type="EMBL" id="KGE73634.1"/>
    </source>
</evidence>
<dbReference type="InterPro" id="IPR019734">
    <property type="entry name" value="TPR_rpt"/>
</dbReference>
<dbReference type="Proteomes" id="UP000029692">
    <property type="component" value="Unassembled WGS sequence"/>
</dbReference>
<reference evidence="2 3" key="1">
    <citation type="submission" date="2014-05" db="EMBL/GenBank/DDBJ databases">
        <title>De novo Genome Sequence of Spirocheata sp.</title>
        <authorList>
            <person name="Shivani Y."/>
            <person name="Subhash Y."/>
            <person name="Tushar L."/>
            <person name="Sasikala C."/>
            <person name="Ramana C.V."/>
        </authorList>
    </citation>
    <scope>NUCLEOTIDE SEQUENCE [LARGE SCALE GENOMIC DNA]</scope>
    <source>
        <strain evidence="2 3">JC230</strain>
    </source>
</reference>
<dbReference type="RefSeq" id="WP_037545621.1">
    <property type="nucleotide sequence ID" value="NZ_JNUP01000023.1"/>
</dbReference>
<evidence type="ECO:0000313" key="3">
    <source>
        <dbReference type="Proteomes" id="UP000029692"/>
    </source>
</evidence>
<organism evidence="2 3">
    <name type="scientific">Spirochaeta lutea</name>
    <dbReference type="NCBI Taxonomy" id="1480694"/>
    <lineage>
        <taxon>Bacteria</taxon>
        <taxon>Pseudomonadati</taxon>
        <taxon>Spirochaetota</taxon>
        <taxon>Spirochaetia</taxon>
        <taxon>Spirochaetales</taxon>
        <taxon>Spirochaetaceae</taxon>
        <taxon>Spirochaeta</taxon>
    </lineage>
</organism>
<dbReference type="PROSITE" id="PS50005">
    <property type="entry name" value="TPR"/>
    <property type="match status" value="1"/>
</dbReference>